<dbReference type="Proteomes" id="UP000031196">
    <property type="component" value="Unassembled WGS sequence"/>
</dbReference>
<sequence length="534" mass="55409">MTLVTHETTHEPLTVTLGSVGVTAEDVLAVARHGATVAIAPDALETVAKVRAHIDDLAASDTPAYGISTGFGALANRHIPNELRTQLQKSLIRSHAAGMGPAVEREVVRGIMFLRAKTLASGRTGVRPVVLQTMVDVLNAGITPVVREFGSLGCSGDLAPLSHCALVLMGEGEAEGPDGVTYGGRGERPVAELLAAHGIEPVILAEKEGLALVNGTEGMLGMLLMAIADLRQLLATADITAALSVEALLGTDQVFLPELHAALRPHPGQAASADNMLRVLSDSPIVASHRVGDSRVQDAYSLRCAPQVAGAVRDTVDHAELVATRELAAAIDNPVVLPDGRVSSNGNFHGAPVAYVLDYLAIAVADLSSIAERRTDRMLDPARSHGLPAFLAADPGVDSGLMIAQYTQAGLVSDNKRLAVPASVDSIPSSAMQEDHVSMGWHAARKLRKAVENLRRVLAIELVTSARALDIRTQLSGGALTPGPAGAAVVAALRGVVDGPGTDRFLSPELEAADRLVASGDVRRAAESAVGPLA</sequence>
<dbReference type="InterPro" id="IPR001106">
    <property type="entry name" value="Aromatic_Lyase"/>
</dbReference>
<evidence type="ECO:0000256" key="2">
    <source>
        <dbReference type="ARBA" id="ARBA00012994"/>
    </source>
</evidence>
<dbReference type="GO" id="GO:0005737">
    <property type="term" value="C:cytoplasm"/>
    <property type="evidence" value="ECO:0007669"/>
    <property type="project" value="UniProtKB-SubCell"/>
</dbReference>
<dbReference type="InterPro" id="IPR024083">
    <property type="entry name" value="Fumarase/histidase_N"/>
</dbReference>
<dbReference type="Gene3D" id="1.10.275.10">
    <property type="entry name" value="Fumarase/aspartase (N-terminal domain)"/>
    <property type="match status" value="1"/>
</dbReference>
<accession>A0A0B4EMB2</accession>
<evidence type="ECO:0000256" key="9">
    <source>
        <dbReference type="RuleBase" id="RU004480"/>
    </source>
</evidence>
<comment type="caution">
    <text evidence="10">The sequence shown here is derived from an EMBL/GenBank/DDBJ whole genome shotgun (WGS) entry which is preliminary data.</text>
</comment>
<keyword evidence="4 7" id="KW-0456">Lyase</keyword>
<dbReference type="Pfam" id="PF00221">
    <property type="entry name" value="Lyase_aromatic"/>
    <property type="match status" value="1"/>
</dbReference>
<comment type="subcellular location">
    <subcellularLocation>
        <location evidence="9">Cytoplasm</location>
    </subcellularLocation>
</comment>
<proteinExistence type="inferred from homology"/>
<name>A0A0B4EMB2_PSEPS</name>
<dbReference type="FunFam" id="1.10.275.10:FF:000005">
    <property type="entry name" value="Histidine ammonia-lyase"/>
    <property type="match status" value="1"/>
</dbReference>
<gene>
    <name evidence="10" type="ORF">RM50_07295</name>
</gene>
<dbReference type="InterPro" id="IPR022313">
    <property type="entry name" value="Phe/His_NH3-lyase_AS"/>
</dbReference>
<comment type="pathway">
    <text evidence="1 8">Amino-acid degradation; L-histidine degradation into L-glutamate; N-formimidoyl-L-glutamate from L-histidine: step 1/3.</text>
</comment>
<dbReference type="AlphaFoldDB" id="A0A0B4EMB2"/>
<dbReference type="GO" id="GO:0004397">
    <property type="term" value="F:histidine ammonia-lyase activity"/>
    <property type="evidence" value="ECO:0007669"/>
    <property type="project" value="UniProtKB-UniRule"/>
</dbReference>
<dbReference type="InterPro" id="IPR005921">
    <property type="entry name" value="HutH"/>
</dbReference>
<evidence type="ECO:0000256" key="6">
    <source>
        <dbReference type="NCBIfam" id="TIGR01225"/>
    </source>
</evidence>
<dbReference type="PROSITE" id="PS00488">
    <property type="entry name" value="PAL_HISTIDASE"/>
    <property type="match status" value="1"/>
</dbReference>
<evidence type="ECO:0000313" key="10">
    <source>
        <dbReference type="EMBL" id="KIC67798.1"/>
    </source>
</evidence>
<evidence type="ECO:0000256" key="7">
    <source>
        <dbReference type="RuleBase" id="RU003954"/>
    </source>
</evidence>
<dbReference type="RefSeq" id="WP_043451300.1">
    <property type="nucleotide sequence ID" value="NZ_JWTB01000013.1"/>
</dbReference>
<evidence type="ECO:0000256" key="4">
    <source>
        <dbReference type="ARBA" id="ARBA00023239"/>
    </source>
</evidence>
<evidence type="ECO:0000256" key="1">
    <source>
        <dbReference type="ARBA" id="ARBA00005113"/>
    </source>
</evidence>
<protein>
    <recommendedName>
        <fullName evidence="2 6">Histidine ammonia-lyase</fullName>
        <ecNumber evidence="2 6">4.3.1.3</ecNumber>
    </recommendedName>
</protein>
<dbReference type="NCBIfam" id="TIGR01225">
    <property type="entry name" value="hutH"/>
    <property type="match status" value="1"/>
</dbReference>
<dbReference type="GO" id="GO:0019557">
    <property type="term" value="P:L-histidine catabolic process to glutamate and formate"/>
    <property type="evidence" value="ECO:0007669"/>
    <property type="project" value="UniProtKB-UniPathway"/>
</dbReference>
<dbReference type="UniPathway" id="UPA00379">
    <property type="reaction ID" value="UER00549"/>
</dbReference>
<reference evidence="10 11" key="1">
    <citation type="submission" date="2014-12" db="EMBL/GenBank/DDBJ databases">
        <title>Genome sequencing of Arthrobacter phenanthrenivorans SWC37.</title>
        <authorList>
            <person name="Tan P.W."/>
            <person name="Chan K.-G."/>
        </authorList>
    </citation>
    <scope>NUCLEOTIDE SEQUENCE [LARGE SCALE GENOMIC DNA]</scope>
    <source>
        <strain evidence="10 11">SWC37</strain>
    </source>
</reference>
<keyword evidence="3 8" id="KW-0369">Histidine metabolism</keyword>
<dbReference type="NCBIfam" id="NF006871">
    <property type="entry name" value="PRK09367.1"/>
    <property type="match status" value="1"/>
</dbReference>
<evidence type="ECO:0000256" key="5">
    <source>
        <dbReference type="ARBA" id="ARBA00049269"/>
    </source>
</evidence>
<dbReference type="Gene3D" id="1.20.200.10">
    <property type="entry name" value="Fumarase/aspartase (Central domain)"/>
    <property type="match status" value="1"/>
</dbReference>
<dbReference type="EMBL" id="JWTB01000013">
    <property type="protein sequence ID" value="KIC67798.1"/>
    <property type="molecule type" value="Genomic_DNA"/>
</dbReference>
<dbReference type="InterPro" id="IPR008948">
    <property type="entry name" value="L-Aspartase-like"/>
</dbReference>
<organism evidence="10 11">
    <name type="scientific">Pseudarthrobacter phenanthrenivorans</name>
    <name type="common">Arthrobacter phenanthrenivorans</name>
    <dbReference type="NCBI Taxonomy" id="361575"/>
    <lineage>
        <taxon>Bacteria</taxon>
        <taxon>Bacillati</taxon>
        <taxon>Actinomycetota</taxon>
        <taxon>Actinomycetes</taxon>
        <taxon>Micrococcales</taxon>
        <taxon>Micrococcaceae</taxon>
        <taxon>Pseudarthrobacter</taxon>
    </lineage>
</organism>
<dbReference type="GO" id="GO:0019556">
    <property type="term" value="P:L-histidine catabolic process to glutamate and formamide"/>
    <property type="evidence" value="ECO:0007669"/>
    <property type="project" value="UniProtKB-UniPathway"/>
</dbReference>
<evidence type="ECO:0000313" key="11">
    <source>
        <dbReference type="Proteomes" id="UP000031196"/>
    </source>
</evidence>
<evidence type="ECO:0000256" key="3">
    <source>
        <dbReference type="ARBA" id="ARBA00022808"/>
    </source>
</evidence>
<dbReference type="SUPFAM" id="SSF48557">
    <property type="entry name" value="L-aspartase-like"/>
    <property type="match status" value="1"/>
</dbReference>
<comment type="catalytic activity">
    <reaction evidence="5 8">
        <text>L-histidine = trans-urocanate + NH4(+)</text>
        <dbReference type="Rhea" id="RHEA:21232"/>
        <dbReference type="ChEBI" id="CHEBI:17771"/>
        <dbReference type="ChEBI" id="CHEBI:28938"/>
        <dbReference type="ChEBI" id="CHEBI:57595"/>
        <dbReference type="EC" id="4.3.1.3"/>
    </reaction>
</comment>
<evidence type="ECO:0000256" key="8">
    <source>
        <dbReference type="RuleBase" id="RU004479"/>
    </source>
</evidence>
<dbReference type="OrthoDB" id="9806955at2"/>
<dbReference type="PANTHER" id="PTHR10362">
    <property type="entry name" value="HISTIDINE AMMONIA-LYASE"/>
    <property type="match status" value="1"/>
</dbReference>
<dbReference type="CDD" id="cd00332">
    <property type="entry name" value="PAL-HAL"/>
    <property type="match status" value="1"/>
</dbReference>
<comment type="similarity">
    <text evidence="7">Belongs to the PAL/histidase family.</text>
</comment>
<dbReference type="EC" id="4.3.1.3" evidence="2 6"/>